<dbReference type="OrthoDB" id="8905985at2"/>
<dbReference type="Proteomes" id="UP000054624">
    <property type="component" value="Unassembled WGS sequence"/>
</dbReference>
<reference evidence="3" key="1">
    <citation type="submission" date="2016-01" db="EMBL/GenBank/DDBJ databases">
        <authorList>
            <person name="Peeters Charlotte."/>
        </authorList>
    </citation>
    <scope>NUCLEOTIDE SEQUENCE [LARGE SCALE GENOMIC DNA]</scope>
</reference>
<dbReference type="STRING" id="1777137.AWB76_02395"/>
<dbReference type="Pfam" id="PF07978">
    <property type="entry name" value="NIPSNAP"/>
    <property type="match status" value="2"/>
</dbReference>
<name>A0A158AH57_9BURK</name>
<accession>A0A158AH57</accession>
<evidence type="ECO:0000313" key="3">
    <source>
        <dbReference type="Proteomes" id="UP000054624"/>
    </source>
</evidence>
<gene>
    <name evidence="2" type="ORF">AWB76_02395</name>
</gene>
<organism evidence="2 3">
    <name type="scientific">Caballeronia temeraria</name>
    <dbReference type="NCBI Taxonomy" id="1777137"/>
    <lineage>
        <taxon>Bacteria</taxon>
        <taxon>Pseudomonadati</taxon>
        <taxon>Pseudomonadota</taxon>
        <taxon>Betaproteobacteria</taxon>
        <taxon>Burkholderiales</taxon>
        <taxon>Burkholderiaceae</taxon>
        <taxon>Caballeronia</taxon>
    </lineage>
</organism>
<feature type="domain" description="NIPSNAP" evidence="1">
    <location>
        <begin position="4"/>
        <end position="99"/>
    </location>
</feature>
<protein>
    <recommendedName>
        <fullName evidence="1">NIPSNAP domain-containing protein</fullName>
    </recommendedName>
</protein>
<sequence>MLIEHRAYTLRLGTTEAFWDAQNKRGADGLRPITERLIGAFAARSGASDQIVSLYRYDSFDDCQNRLFGLYGQAALRPYFDAVRALIAVQETKFLVPAPLPDLPIQWGSGRDWLPESGPVFAAPRARSVVEEVTLSLNAGGVPHCWEAFREQRLHEDPIASSGLFGVFSSIAGPLNQVLLYRSFPDFEAWCAYRNRIDESSCWNGILHSLAPLTVDAKRKLLEPSRVADMSPLFQTE</sequence>
<dbReference type="SUPFAM" id="SSF54909">
    <property type="entry name" value="Dimeric alpha+beta barrel"/>
    <property type="match status" value="2"/>
</dbReference>
<dbReference type="Gene3D" id="3.30.70.100">
    <property type="match status" value="2"/>
</dbReference>
<keyword evidence="3" id="KW-1185">Reference proteome</keyword>
<evidence type="ECO:0000259" key="1">
    <source>
        <dbReference type="Pfam" id="PF07978"/>
    </source>
</evidence>
<evidence type="ECO:0000313" key="2">
    <source>
        <dbReference type="EMBL" id="SAK57055.1"/>
    </source>
</evidence>
<dbReference type="EMBL" id="FCOI02000006">
    <property type="protein sequence ID" value="SAK57055.1"/>
    <property type="molecule type" value="Genomic_DNA"/>
</dbReference>
<dbReference type="InterPro" id="IPR011008">
    <property type="entry name" value="Dimeric_a/b-barrel"/>
</dbReference>
<proteinExistence type="predicted"/>
<dbReference type="RefSeq" id="WP_061160301.1">
    <property type="nucleotide sequence ID" value="NZ_FCOI02000006.1"/>
</dbReference>
<dbReference type="InterPro" id="IPR012577">
    <property type="entry name" value="NIPSNAP"/>
</dbReference>
<feature type="domain" description="NIPSNAP" evidence="1">
    <location>
        <begin position="132"/>
        <end position="224"/>
    </location>
</feature>
<dbReference type="AlphaFoldDB" id="A0A158AH57"/>